<dbReference type="OrthoDB" id="2507637at2759"/>
<organism evidence="2">
    <name type="scientific">Puccinia triticina (isolate 1-1 / race 1 (BBBD))</name>
    <name type="common">Brown leaf rust fungus</name>
    <dbReference type="NCBI Taxonomy" id="630390"/>
    <lineage>
        <taxon>Eukaryota</taxon>
        <taxon>Fungi</taxon>
        <taxon>Dikarya</taxon>
        <taxon>Basidiomycota</taxon>
        <taxon>Pucciniomycotina</taxon>
        <taxon>Pucciniomycetes</taxon>
        <taxon>Pucciniales</taxon>
        <taxon>Pucciniaceae</taxon>
        <taxon>Puccinia</taxon>
    </lineage>
</organism>
<evidence type="ECO:0000313" key="4">
    <source>
        <dbReference type="Proteomes" id="UP000005240"/>
    </source>
</evidence>
<protein>
    <submittedName>
        <fullName evidence="2 3">Uncharacterized protein</fullName>
    </submittedName>
</protein>
<keyword evidence="4" id="KW-1185">Reference proteome</keyword>
<sequence>MDKINGLFKKEGTNVILPDGTQIPYDKTRPFKTVVDTYHQSRGQTAGVINLPPGTHTGKKEDSAPEVQTSFGKLEEVEYAEEDTFDCDIGKRTRSGAEYPEEKENPVPKKVKILTPHESTSAPTKEKPARKTYVERPLATQFPDTEEKLVSQMLNEKIQLTIGEVFTISNGAVDAFKKKISPKRVPIDQPKTTNAVDVNSEDEEEEAQDSGLAHYACLLGYVAVTINTTEMDEFAMLYIDQYSVD</sequence>
<gene>
    <name evidence="2" type="ORF">PTTG_10471</name>
</gene>
<evidence type="ECO:0000313" key="3">
    <source>
        <dbReference type="EnsemblFungi" id="PTTG_10471-t43_1-p1"/>
    </source>
</evidence>
<evidence type="ECO:0000313" key="2">
    <source>
        <dbReference type="EMBL" id="OAV99497.1"/>
    </source>
</evidence>
<reference evidence="3 4" key="3">
    <citation type="journal article" date="2017" name="G3 (Bethesda)">
        <title>Comparative analysis highlights variable genome content of wheat rusts and divergence of the mating loci.</title>
        <authorList>
            <person name="Cuomo C.A."/>
            <person name="Bakkeren G."/>
            <person name="Khalil H.B."/>
            <person name="Panwar V."/>
            <person name="Joly D."/>
            <person name="Linning R."/>
            <person name="Sakthikumar S."/>
            <person name="Song X."/>
            <person name="Adiconis X."/>
            <person name="Fan L."/>
            <person name="Goldberg J.M."/>
            <person name="Levin J.Z."/>
            <person name="Young S."/>
            <person name="Zeng Q."/>
            <person name="Anikster Y."/>
            <person name="Bruce M."/>
            <person name="Wang M."/>
            <person name="Yin C."/>
            <person name="McCallum B."/>
            <person name="Szabo L.J."/>
            <person name="Hulbert S."/>
            <person name="Chen X."/>
            <person name="Fellers J.P."/>
        </authorList>
    </citation>
    <scope>NUCLEOTIDE SEQUENCE</scope>
    <source>
        <strain evidence="3">isolate 1-1 / race 1 (BBBD)</strain>
        <strain evidence="4">Isolate 1-1 / race 1 (BBBD)</strain>
    </source>
</reference>
<dbReference type="EMBL" id="ADAS02000003">
    <property type="protein sequence ID" value="OAV99497.1"/>
    <property type="molecule type" value="Genomic_DNA"/>
</dbReference>
<dbReference type="AlphaFoldDB" id="A0A180H3A9"/>
<reference evidence="3" key="4">
    <citation type="submission" date="2025-05" db="UniProtKB">
        <authorList>
            <consortium name="EnsemblFungi"/>
        </authorList>
    </citation>
    <scope>IDENTIFICATION</scope>
    <source>
        <strain evidence="3">isolate 1-1 / race 1 (BBBD)</strain>
    </source>
</reference>
<feature type="region of interest" description="Disordered" evidence="1">
    <location>
        <begin position="45"/>
        <end position="66"/>
    </location>
</feature>
<feature type="region of interest" description="Disordered" evidence="1">
    <location>
        <begin position="187"/>
        <end position="207"/>
    </location>
</feature>
<dbReference type="Proteomes" id="UP000005240">
    <property type="component" value="Unassembled WGS sequence"/>
</dbReference>
<reference evidence="2" key="2">
    <citation type="submission" date="2016-05" db="EMBL/GenBank/DDBJ databases">
        <title>Comparative analysis highlights variable genome content of wheat rusts and divergence of the mating loci.</title>
        <authorList>
            <person name="Cuomo C.A."/>
            <person name="Bakkeren G."/>
            <person name="Szabo L."/>
            <person name="Khalil H."/>
            <person name="Joly D."/>
            <person name="Goldberg J."/>
            <person name="Young S."/>
            <person name="Zeng Q."/>
            <person name="Fellers J."/>
        </authorList>
    </citation>
    <scope>NUCLEOTIDE SEQUENCE [LARGE SCALE GENOMIC DNA]</scope>
    <source>
        <strain evidence="2">1-1 BBBD Race 1</strain>
    </source>
</reference>
<accession>A0A180H3A9</accession>
<proteinExistence type="predicted"/>
<reference evidence="2" key="1">
    <citation type="submission" date="2009-11" db="EMBL/GenBank/DDBJ databases">
        <authorList>
            <consortium name="The Broad Institute Genome Sequencing Platform"/>
            <person name="Ward D."/>
            <person name="Feldgarden M."/>
            <person name="Earl A."/>
            <person name="Young S.K."/>
            <person name="Zeng Q."/>
            <person name="Koehrsen M."/>
            <person name="Alvarado L."/>
            <person name="Berlin A."/>
            <person name="Bochicchio J."/>
            <person name="Borenstein D."/>
            <person name="Chapman S.B."/>
            <person name="Chen Z."/>
            <person name="Engels R."/>
            <person name="Freedman E."/>
            <person name="Gellesch M."/>
            <person name="Goldberg J."/>
            <person name="Griggs A."/>
            <person name="Gujja S."/>
            <person name="Heilman E."/>
            <person name="Heiman D."/>
            <person name="Hepburn T."/>
            <person name="Howarth C."/>
            <person name="Jen D."/>
            <person name="Larson L."/>
            <person name="Lewis B."/>
            <person name="Mehta T."/>
            <person name="Park D."/>
            <person name="Pearson M."/>
            <person name="Roberts A."/>
            <person name="Saif S."/>
            <person name="Shea T."/>
            <person name="Shenoy N."/>
            <person name="Sisk P."/>
            <person name="Stolte C."/>
            <person name="Sykes S."/>
            <person name="Thomson T."/>
            <person name="Walk T."/>
            <person name="White J."/>
            <person name="Yandava C."/>
            <person name="Izard J."/>
            <person name="Baranova O.V."/>
            <person name="Blanton J.M."/>
            <person name="Tanner A.C."/>
            <person name="Dewhirst F.E."/>
            <person name="Haas B."/>
            <person name="Nusbaum C."/>
            <person name="Birren B."/>
        </authorList>
    </citation>
    <scope>NUCLEOTIDE SEQUENCE [LARGE SCALE GENOMIC DNA]</scope>
    <source>
        <strain evidence="2">1-1 BBBD Race 1</strain>
    </source>
</reference>
<evidence type="ECO:0000256" key="1">
    <source>
        <dbReference type="SAM" id="MobiDB-lite"/>
    </source>
</evidence>
<name>A0A180H3A9_PUCT1</name>
<dbReference type="EnsemblFungi" id="PTTG_10471-t43_1">
    <property type="protein sequence ID" value="PTTG_10471-t43_1-p1"/>
    <property type="gene ID" value="PTTG_10471"/>
</dbReference>